<feature type="signal peptide" evidence="2">
    <location>
        <begin position="1"/>
        <end position="23"/>
    </location>
</feature>
<protein>
    <submittedName>
        <fullName evidence="3">Uncharacterized protein</fullName>
    </submittedName>
</protein>
<feature type="compositionally biased region" description="Basic and acidic residues" evidence="1">
    <location>
        <begin position="95"/>
        <end position="118"/>
    </location>
</feature>
<evidence type="ECO:0000313" key="3">
    <source>
        <dbReference type="EMBL" id="ABD26268.1"/>
    </source>
</evidence>
<feature type="chain" id="PRO_5004208079" evidence="2">
    <location>
        <begin position="24"/>
        <end position="146"/>
    </location>
</feature>
<dbReference type="Proteomes" id="UP000009134">
    <property type="component" value="Chromosome"/>
</dbReference>
<reference evidence="4" key="1">
    <citation type="submission" date="2006-01" db="EMBL/GenBank/DDBJ databases">
        <title>Complete sequence of Novosphingobium aromaticivorans DSM 12444.</title>
        <authorList>
            <consortium name="US DOE Joint Genome Institute"/>
            <person name="Copeland A."/>
            <person name="Lucas S."/>
            <person name="Lapidus A."/>
            <person name="Barry K."/>
            <person name="Detter J.C."/>
            <person name="Glavina T."/>
            <person name="Hammon N."/>
            <person name="Israni S."/>
            <person name="Pitluck S."/>
            <person name="Chain P."/>
            <person name="Malfatti S."/>
            <person name="Shin M."/>
            <person name="Vergez L."/>
            <person name="Schmutz J."/>
            <person name="Larimer F."/>
            <person name="Land M."/>
            <person name="Kyrpides N."/>
            <person name="Ivanova N."/>
            <person name="Fredrickson J."/>
            <person name="Balkwill D."/>
            <person name="Romine M.F."/>
            <person name="Richardson P."/>
        </authorList>
    </citation>
    <scope>NUCLEOTIDE SEQUENCE [LARGE SCALE GENOMIC DNA]</scope>
    <source>
        <strain evidence="4">ATCC 700278 / DSM 12444 / CCUG 56034 / CIP 105152 / NBRC 16084 / F199</strain>
    </source>
</reference>
<sequence>MPATPASALVSVGALFGALISQAVPTEPRHMAARPWQSPDPADYPEIVAVTYENIPGQNAYPIGSYARALHLEPASWALDPPSGPPADFPGYDTVRYEPEPELIPEDRIAAPDLRETSGPDEPTSPPAEDEEPEMGQVVTMEAPIT</sequence>
<evidence type="ECO:0000256" key="1">
    <source>
        <dbReference type="SAM" id="MobiDB-lite"/>
    </source>
</evidence>
<gene>
    <name evidence="3" type="ordered locus">Saro_1828</name>
</gene>
<evidence type="ECO:0000313" key="4">
    <source>
        <dbReference type="Proteomes" id="UP000009134"/>
    </source>
</evidence>
<dbReference type="HOGENOM" id="CLU_1775534_0_0_5"/>
<accession>Q2G7A5</accession>
<dbReference type="KEGG" id="nar:Saro_1828"/>
<dbReference type="EMBL" id="CP000248">
    <property type="protein sequence ID" value="ABD26268.1"/>
    <property type="molecule type" value="Genomic_DNA"/>
</dbReference>
<keyword evidence="4" id="KW-1185">Reference proteome</keyword>
<keyword evidence="2" id="KW-0732">Signal</keyword>
<dbReference type="AlphaFoldDB" id="Q2G7A5"/>
<evidence type="ECO:0000256" key="2">
    <source>
        <dbReference type="SAM" id="SignalP"/>
    </source>
</evidence>
<name>Q2G7A5_NOVAD</name>
<dbReference type="RefSeq" id="WP_011445478.1">
    <property type="nucleotide sequence ID" value="NC_007794.1"/>
</dbReference>
<proteinExistence type="predicted"/>
<feature type="region of interest" description="Disordered" evidence="1">
    <location>
        <begin position="78"/>
        <end position="146"/>
    </location>
</feature>
<organism evidence="3 4">
    <name type="scientific">Novosphingobium aromaticivorans (strain ATCC 700278 / DSM 12444 / CCUG 56034 / CIP 105152 / NBRC 16084 / F199)</name>
    <dbReference type="NCBI Taxonomy" id="279238"/>
    <lineage>
        <taxon>Bacteria</taxon>
        <taxon>Pseudomonadati</taxon>
        <taxon>Pseudomonadota</taxon>
        <taxon>Alphaproteobacteria</taxon>
        <taxon>Sphingomonadales</taxon>
        <taxon>Sphingomonadaceae</taxon>
        <taxon>Novosphingobium</taxon>
    </lineage>
</organism>